<sequence>MRLRTRKGSPRSSHGPAGRTARTKRKHSEEEEEEESSPLGDKLPKSDTGLLSTIKNFIKGSTTKEDRENPPKRSRVERDLDNNLITSTPRTVKKTKQAHCPRQTEKSSQWRSSKL</sequence>
<feature type="compositionally biased region" description="Polar residues" evidence="1">
    <location>
        <begin position="106"/>
        <end position="115"/>
    </location>
</feature>
<reference evidence="2" key="1">
    <citation type="submission" date="2023-05" db="EMBL/GenBank/DDBJ databases">
        <authorList>
            <person name="Stuckert A."/>
        </authorList>
    </citation>
    <scope>NUCLEOTIDE SEQUENCE</scope>
</reference>
<feature type="compositionally biased region" description="Basic and acidic residues" evidence="1">
    <location>
        <begin position="62"/>
        <end position="81"/>
    </location>
</feature>
<feature type="compositionally biased region" description="Polar residues" evidence="1">
    <location>
        <begin position="49"/>
        <end position="61"/>
    </location>
</feature>
<accession>A0ABN9FA79</accession>
<gene>
    <name evidence="2" type="ORF">SPARVUS_LOCUS11374503</name>
</gene>
<evidence type="ECO:0000313" key="2">
    <source>
        <dbReference type="EMBL" id="CAI9592486.1"/>
    </source>
</evidence>
<dbReference type="Proteomes" id="UP001162483">
    <property type="component" value="Unassembled WGS sequence"/>
</dbReference>
<proteinExistence type="predicted"/>
<dbReference type="EMBL" id="CATNWA010016418">
    <property type="protein sequence ID" value="CAI9592486.1"/>
    <property type="molecule type" value="Genomic_DNA"/>
</dbReference>
<organism evidence="2 3">
    <name type="scientific">Staurois parvus</name>
    <dbReference type="NCBI Taxonomy" id="386267"/>
    <lineage>
        <taxon>Eukaryota</taxon>
        <taxon>Metazoa</taxon>
        <taxon>Chordata</taxon>
        <taxon>Craniata</taxon>
        <taxon>Vertebrata</taxon>
        <taxon>Euteleostomi</taxon>
        <taxon>Amphibia</taxon>
        <taxon>Batrachia</taxon>
        <taxon>Anura</taxon>
        <taxon>Neobatrachia</taxon>
        <taxon>Ranoidea</taxon>
        <taxon>Ranidae</taxon>
        <taxon>Staurois</taxon>
    </lineage>
</organism>
<name>A0ABN9FA79_9NEOB</name>
<protein>
    <submittedName>
        <fullName evidence="2">Uncharacterized protein</fullName>
    </submittedName>
</protein>
<comment type="caution">
    <text evidence="2">The sequence shown here is derived from an EMBL/GenBank/DDBJ whole genome shotgun (WGS) entry which is preliminary data.</text>
</comment>
<keyword evidence="3" id="KW-1185">Reference proteome</keyword>
<feature type="region of interest" description="Disordered" evidence="1">
    <location>
        <begin position="1"/>
        <end position="115"/>
    </location>
</feature>
<evidence type="ECO:0000313" key="3">
    <source>
        <dbReference type="Proteomes" id="UP001162483"/>
    </source>
</evidence>
<evidence type="ECO:0000256" key="1">
    <source>
        <dbReference type="SAM" id="MobiDB-lite"/>
    </source>
</evidence>